<accession>A0A655EGD4</accession>
<dbReference type="EMBL" id="CQPA01000066">
    <property type="protein sequence ID" value="CNV18728.1"/>
    <property type="molecule type" value="Genomic_DNA"/>
</dbReference>
<sequence>MTAVKHSQFHLFKRNHVGDQRRARVFPQRTTRHKRIFYHPLTKRFAGDARRIAHAGQLFDFIQRLRRDRRDNPINHR</sequence>
<evidence type="ECO:0000313" key="2">
    <source>
        <dbReference type="Proteomes" id="UP000041314"/>
    </source>
</evidence>
<proteinExistence type="predicted"/>
<name>A0A655EGD4_SALET</name>
<dbReference type="AlphaFoldDB" id="A0A655EGD4"/>
<evidence type="ECO:0000313" key="1">
    <source>
        <dbReference type="EMBL" id="CNV18728.1"/>
    </source>
</evidence>
<gene>
    <name evidence="1" type="ORF">ERS008198_04594</name>
</gene>
<organism evidence="1 2">
    <name type="scientific">Salmonella enterica subsp. enterica serovar Bovismorbificans</name>
    <dbReference type="NCBI Taxonomy" id="58097"/>
    <lineage>
        <taxon>Bacteria</taxon>
        <taxon>Pseudomonadati</taxon>
        <taxon>Pseudomonadota</taxon>
        <taxon>Gammaproteobacteria</taxon>
        <taxon>Enterobacterales</taxon>
        <taxon>Enterobacteriaceae</taxon>
        <taxon>Salmonella</taxon>
    </lineage>
</organism>
<reference evidence="1 2" key="1">
    <citation type="submission" date="2015-03" db="EMBL/GenBank/DDBJ databases">
        <authorList>
            <consortium name="Pathogen Informatics"/>
        </authorList>
    </citation>
    <scope>NUCLEOTIDE SEQUENCE [LARGE SCALE GENOMIC DNA]</scope>
    <source>
        <strain evidence="1 2">A1104</strain>
    </source>
</reference>
<dbReference type="Proteomes" id="UP000041314">
    <property type="component" value="Unassembled WGS sequence"/>
</dbReference>
<protein>
    <submittedName>
        <fullName evidence="1">Uncharacterized protein</fullName>
    </submittedName>
</protein>